<dbReference type="PANTHER" id="PTHR34800:SF1">
    <property type="entry name" value="TETRAPYRROLE-BINDING PROTEIN, CHLOROPLASTIC"/>
    <property type="match status" value="1"/>
</dbReference>
<dbReference type="RefSeq" id="YP_009510969.1">
    <property type="nucleotide sequence ID" value="NC_039142.1"/>
</dbReference>
<dbReference type="Pfam" id="PF16416">
    <property type="entry name" value="GUN4_N"/>
    <property type="match status" value="1"/>
</dbReference>
<proteinExistence type="predicted"/>
<dbReference type="CDD" id="cd16383">
    <property type="entry name" value="GUN4"/>
    <property type="match status" value="1"/>
</dbReference>
<evidence type="ECO:0000313" key="3">
    <source>
        <dbReference type="EMBL" id="AXI96642.1"/>
    </source>
</evidence>
<dbReference type="SUPFAM" id="SSF140869">
    <property type="entry name" value="GUN4-like"/>
    <property type="match status" value="1"/>
</dbReference>
<gene>
    <name evidence="3" type="primary">ycf53</name>
</gene>
<accession>A0A345U856</accession>
<geneLocation type="chloroplast" evidence="3"/>
<evidence type="ECO:0000259" key="2">
    <source>
        <dbReference type="Pfam" id="PF16416"/>
    </source>
</evidence>
<dbReference type="PANTHER" id="PTHR34800">
    <property type="entry name" value="TETRAPYRROLE-BINDING PROTEIN, CHLOROPLASTIC"/>
    <property type="match status" value="1"/>
</dbReference>
<dbReference type="Gene3D" id="1.10.10.1770">
    <property type="entry name" value="Gun4-like"/>
    <property type="match status" value="1"/>
</dbReference>
<organism evidence="3">
    <name type="scientific">Hydropuntia rangiferina</name>
    <dbReference type="NCBI Taxonomy" id="338881"/>
    <lineage>
        <taxon>Eukaryota</taxon>
        <taxon>Rhodophyta</taxon>
        <taxon>Florideophyceae</taxon>
        <taxon>Rhodymeniophycidae</taxon>
        <taxon>Gracilariales</taxon>
        <taxon>Gracilariaceae</taxon>
        <taxon>Hydropuntia</taxon>
    </lineage>
</organism>
<evidence type="ECO:0000259" key="1">
    <source>
        <dbReference type="Pfam" id="PF05419"/>
    </source>
</evidence>
<dbReference type="GO" id="GO:0046906">
    <property type="term" value="F:tetrapyrrole binding"/>
    <property type="evidence" value="ECO:0007669"/>
    <property type="project" value="TreeGrafter"/>
</dbReference>
<dbReference type="InterPro" id="IPR037215">
    <property type="entry name" value="GUN4-like_sf"/>
</dbReference>
<dbReference type="EMBL" id="MH396012">
    <property type="protein sequence ID" value="AXI96642.1"/>
    <property type="molecule type" value="Genomic_DNA"/>
</dbReference>
<reference evidence="3" key="1">
    <citation type="submission" date="2018-05" db="EMBL/GenBank/DDBJ databases">
        <title>Organellar genomes of Gracilariaceae.</title>
        <authorList>
            <person name="Iha C."/>
            <person name="Oliveira M.C."/>
        </authorList>
    </citation>
    <scope>NUCLEOTIDE SEQUENCE</scope>
</reference>
<evidence type="ECO:0008006" key="4">
    <source>
        <dbReference type="Google" id="ProtNLM"/>
    </source>
</evidence>
<dbReference type="Pfam" id="PF05419">
    <property type="entry name" value="GUN4"/>
    <property type="match status" value="1"/>
</dbReference>
<dbReference type="GeneID" id="37623421"/>
<keyword evidence="3" id="KW-0934">Plastid</keyword>
<keyword evidence="3" id="KW-0150">Chloroplast</keyword>
<dbReference type="InterPro" id="IPR032192">
    <property type="entry name" value="GUN4_N"/>
</dbReference>
<protein>
    <recommendedName>
        <fullName evidence="4">GUN4-like domain-containing protein</fullName>
    </recommendedName>
</protein>
<name>A0A345U856_9FLOR</name>
<dbReference type="AlphaFoldDB" id="A0A345U856"/>
<sequence length="243" mass="28677">MKNFNYNSSIAKKVASLDAIMNKSEQIKLIQQIINSGILGQELLLNFLVTRCIVQKKKVKFLDGLIFEFLYFNTSDYIKTKLNYHFSFGLIELKSYLKLNYQPLQDLLISHNFQEADKLTQDYLCLLAGLDNKSNRNWLYFTDIFSFPSQDLYILDKLWRIYSRNKFGFSIQRKIWLSVNKDWEKLWNCIGWTKNGKSSRYPSEFLWNISAPDGHLPLCNQLRGVQVISALFNHHTWSQDEVF</sequence>
<feature type="domain" description="GUN4-like" evidence="1">
    <location>
        <begin position="98"/>
        <end position="234"/>
    </location>
</feature>
<dbReference type="Gene3D" id="1.25.40.620">
    <property type="match status" value="1"/>
</dbReference>
<dbReference type="InterPro" id="IPR016024">
    <property type="entry name" value="ARM-type_fold"/>
</dbReference>
<dbReference type="SUPFAM" id="SSF48371">
    <property type="entry name" value="ARM repeat"/>
    <property type="match status" value="1"/>
</dbReference>
<dbReference type="InterPro" id="IPR008629">
    <property type="entry name" value="GUN4-like"/>
</dbReference>
<feature type="domain" description="GUN4 N-terminal ARM-like repeat" evidence="2">
    <location>
        <begin position="22"/>
        <end position="86"/>
    </location>
</feature>